<dbReference type="GeneID" id="80877820"/>
<evidence type="ECO:0000313" key="2">
    <source>
        <dbReference type="EMBL" id="WBW75457.1"/>
    </source>
</evidence>
<proteinExistence type="predicted"/>
<feature type="region of interest" description="Disordered" evidence="1">
    <location>
        <begin position="1"/>
        <end position="234"/>
    </location>
</feature>
<keyword evidence="3" id="KW-1185">Reference proteome</keyword>
<sequence length="234" mass="25544">MESIIGRHSRDESLSRSSIATPTVLDDQEENSERPFSYVQSLRRARATVWSDQGRAKPLQSASSWKSSSQNGKKDTSKGLGGMRSRVFSSQHHGVYHTRPASLKSRTMAPQHTILTPRLSATEGKDEDEDDLAISTSNTTPTYMSMINSSRASSTRSGNAPSAPSIMGMSIHSQADTTHSEGYESRSGSPTHDIQSYLVNRSSSEEDSDWDSGEEGVKRLVITNAANESELDSD</sequence>
<dbReference type="EMBL" id="CP115613">
    <property type="protein sequence ID" value="WBW75457.1"/>
    <property type="molecule type" value="Genomic_DNA"/>
</dbReference>
<gene>
    <name evidence="2" type="primary">mug123</name>
    <name evidence="2" type="ORF">SOMG_04344</name>
</gene>
<protein>
    <submittedName>
        <fullName evidence="2">Schizosaccharomyces specific protein Mug123</fullName>
    </submittedName>
</protein>
<reference evidence="2 3" key="1">
    <citation type="journal article" date="2023" name="G3 (Bethesda)">
        <title>A high-quality reference genome for the fission yeast Schizosaccharomyces osmophilus.</title>
        <authorList>
            <person name="Jia G.S."/>
            <person name="Zhang W.C."/>
            <person name="Liang Y."/>
            <person name="Liu X.H."/>
            <person name="Rhind N."/>
            <person name="Pidoux A."/>
            <person name="Brysch-Herzberg M."/>
            <person name="Du L.L."/>
        </authorList>
    </citation>
    <scope>NUCLEOTIDE SEQUENCE [LARGE SCALE GENOMIC DNA]</scope>
    <source>
        <strain evidence="2 3">CBS 15793</strain>
    </source>
</reference>
<dbReference type="RefSeq" id="XP_056039700.1">
    <property type="nucleotide sequence ID" value="XM_056183131.1"/>
</dbReference>
<dbReference type="KEGG" id="som:SOMG_04344"/>
<evidence type="ECO:0000256" key="1">
    <source>
        <dbReference type="SAM" id="MobiDB-lite"/>
    </source>
</evidence>
<feature type="compositionally biased region" description="Polar residues" evidence="1">
    <location>
        <begin position="104"/>
        <end position="114"/>
    </location>
</feature>
<evidence type="ECO:0000313" key="3">
    <source>
        <dbReference type="Proteomes" id="UP001212411"/>
    </source>
</evidence>
<dbReference type="AlphaFoldDB" id="A0AAE9WFK4"/>
<feature type="compositionally biased region" description="Polar residues" evidence="1">
    <location>
        <begin position="186"/>
        <end position="201"/>
    </location>
</feature>
<name>A0AAE9WFK4_9SCHI</name>
<dbReference type="Proteomes" id="UP001212411">
    <property type="component" value="Chromosome 3"/>
</dbReference>
<feature type="compositionally biased region" description="Polar residues" evidence="1">
    <location>
        <begin position="134"/>
        <end position="162"/>
    </location>
</feature>
<accession>A0AAE9WFK4</accession>
<feature type="compositionally biased region" description="Acidic residues" evidence="1">
    <location>
        <begin position="205"/>
        <end position="214"/>
    </location>
</feature>
<organism evidence="2 3">
    <name type="scientific">Schizosaccharomyces osmophilus</name>
    <dbReference type="NCBI Taxonomy" id="2545709"/>
    <lineage>
        <taxon>Eukaryota</taxon>
        <taxon>Fungi</taxon>
        <taxon>Dikarya</taxon>
        <taxon>Ascomycota</taxon>
        <taxon>Taphrinomycotina</taxon>
        <taxon>Schizosaccharomycetes</taxon>
        <taxon>Schizosaccharomycetales</taxon>
        <taxon>Schizosaccharomycetaceae</taxon>
        <taxon>Schizosaccharomyces</taxon>
    </lineage>
</organism>